<dbReference type="Proteomes" id="UP001500469">
    <property type="component" value="Unassembled WGS sequence"/>
</dbReference>
<comment type="caution">
    <text evidence="1">The sequence shown here is derived from an EMBL/GenBank/DDBJ whole genome shotgun (WGS) entry which is preliminary data.</text>
</comment>
<keyword evidence="2" id="KW-1185">Reference proteome</keyword>
<evidence type="ECO:0000313" key="1">
    <source>
        <dbReference type="EMBL" id="GAA0878881.1"/>
    </source>
</evidence>
<organism evidence="1 2">
    <name type="scientific">Algoriphagus jejuensis</name>
    <dbReference type="NCBI Taxonomy" id="419934"/>
    <lineage>
        <taxon>Bacteria</taxon>
        <taxon>Pseudomonadati</taxon>
        <taxon>Bacteroidota</taxon>
        <taxon>Cytophagia</taxon>
        <taxon>Cytophagales</taxon>
        <taxon>Cyclobacteriaceae</taxon>
        <taxon>Algoriphagus</taxon>
    </lineage>
</organism>
<accession>A0ABP3YBS2</accession>
<proteinExistence type="predicted"/>
<dbReference type="RefSeq" id="WP_343850694.1">
    <property type="nucleotide sequence ID" value="NZ_BAAAFI010000007.1"/>
</dbReference>
<sequence length="898" mass="98649">MKFRILLVWASLLVSLFMWGGGIASTPLVTELTSPLRVDPELVGPSSLCNVFGSVLGVFSAGGNPESDVYTWNVFGPNGELVFQRSGGVQYERIEVWFYALGSYRVELSVRRNADIILNQTQSVLVVQGPELTVLPDYLLCGNSPTDMTVISPATPNIDQYVFEWKNGSGAVIGNTNTITVSEEGFYYYKLHFLGTDGQKLCPIEGSTFAGPSLDYTIGLSKTTLCQRQQLTATTNSTSPGDWYLVQPNSTTRTLVDRGYQVSIGGADLTSIGTYTLVLSVTDPKYPDCTSERMATFEVTEGAYLTVKALKKPDSCGTFDGAIEVTASSPIDSLFVLEAGFQKVNMNRNETATINGLEARVYTAVGYYKGCEIVVLFTLESQNSPSSTPTVQISPETCDGDGSVQVEFTQGPVTGTYRILGRGRGFFVSDDFKDQSSLTIPLPGGTYLLEIEIDNCIYPVEQLIVPFKAVVDFDEPSRIIICESFDFTPETDQELIFTLTYPDKTTQTLPAGQAFVLTQGGEYELLGESTDPSFGYCSRSEKFTAIESLPYSFGYTYEPDCYGNQIYKANLEGSGLSSSAIDNASIRWLNDKNEIMSRGKTFYAPTIGNFSLLVQPAGIAYCPATPVNFTVETLVFNIVVDLNADKICPDPGTAWVTLTMDTTLANKIEWIYFEDAVNGPKIDLPQYTNQKKILVDKPGNYEAVVYNRIGCEMGRNFIHVDNSILLDEPTIEDSYGVCAKGSRGIVINPGEYSEYYWYFEGDLVSTDPTFSPSEVGEFLLKVVTIDGCEFLAPFQTYDGCPFEFVYPNAMVLGDPARSFEMRVSEGITEAELFIIDRQGSLVFHQQAQDISSDQAIFKWDGKSNGSYIIPGTYAVIFIGKNSVFGFEEKTTGSLLVIQ</sequence>
<gene>
    <name evidence="1" type="ORF">GCM10009119_18490</name>
</gene>
<name>A0ABP3YBS2_9BACT</name>
<reference evidence="2" key="1">
    <citation type="journal article" date="2019" name="Int. J. Syst. Evol. Microbiol.">
        <title>The Global Catalogue of Microorganisms (GCM) 10K type strain sequencing project: providing services to taxonomists for standard genome sequencing and annotation.</title>
        <authorList>
            <consortium name="The Broad Institute Genomics Platform"/>
            <consortium name="The Broad Institute Genome Sequencing Center for Infectious Disease"/>
            <person name="Wu L."/>
            <person name="Ma J."/>
        </authorList>
    </citation>
    <scope>NUCLEOTIDE SEQUENCE [LARGE SCALE GENOMIC DNA]</scope>
    <source>
        <strain evidence="2">JCM 16112</strain>
    </source>
</reference>
<dbReference type="EMBL" id="BAAAFI010000007">
    <property type="protein sequence ID" value="GAA0878881.1"/>
    <property type="molecule type" value="Genomic_DNA"/>
</dbReference>
<protein>
    <recommendedName>
        <fullName evidence="3">CHU domain-containing protein</fullName>
    </recommendedName>
</protein>
<evidence type="ECO:0000313" key="2">
    <source>
        <dbReference type="Proteomes" id="UP001500469"/>
    </source>
</evidence>
<evidence type="ECO:0008006" key="3">
    <source>
        <dbReference type="Google" id="ProtNLM"/>
    </source>
</evidence>